<dbReference type="EMBL" id="CP026095">
    <property type="protein sequence ID" value="AZV41674.1"/>
    <property type="molecule type" value="Genomic_DNA"/>
</dbReference>
<dbReference type="KEGG" id="pasa:BAOM_1063"/>
<name>A0A3T0KN14_9BACI</name>
<proteinExistence type="predicted"/>
<organism evidence="1 2">
    <name type="scientific">Peribacillus asahii</name>
    <dbReference type="NCBI Taxonomy" id="228899"/>
    <lineage>
        <taxon>Bacteria</taxon>
        <taxon>Bacillati</taxon>
        <taxon>Bacillota</taxon>
        <taxon>Bacilli</taxon>
        <taxon>Bacillales</taxon>
        <taxon>Bacillaceae</taxon>
        <taxon>Peribacillus</taxon>
    </lineage>
</organism>
<evidence type="ECO:0000313" key="2">
    <source>
        <dbReference type="Proteomes" id="UP000283095"/>
    </source>
</evidence>
<accession>A0A3T0KN14</accession>
<protein>
    <submittedName>
        <fullName evidence="1">Uncharacterized protein</fullName>
    </submittedName>
</protein>
<sequence>MNAVEMNEYVSIYSPVCFCCYKGFQGDGIVTKEAWVE</sequence>
<gene>
    <name evidence="1" type="ORF">BAOM_1063</name>
</gene>
<dbReference type="Proteomes" id="UP000283095">
    <property type="component" value="Chromosome"/>
</dbReference>
<dbReference type="AlphaFoldDB" id="A0A3T0KN14"/>
<reference evidence="1 2" key="1">
    <citation type="submission" date="2018-01" db="EMBL/GenBank/DDBJ databases">
        <title>Bacillus asahii Genome sequencing and assembly.</title>
        <authorList>
            <person name="Jiang H."/>
            <person name="Feng Y."/>
            <person name="Zhao F."/>
            <person name="Lin X."/>
        </authorList>
    </citation>
    <scope>NUCLEOTIDE SEQUENCE [LARGE SCALE GENOMIC DNA]</scope>
    <source>
        <strain evidence="1 2">OM18</strain>
    </source>
</reference>
<evidence type="ECO:0000313" key="1">
    <source>
        <dbReference type="EMBL" id="AZV41674.1"/>
    </source>
</evidence>